<name>X1BWS8_9ZZZZ</name>
<comment type="caution">
    <text evidence="1">The sequence shown here is derived from an EMBL/GenBank/DDBJ whole genome shotgun (WGS) entry which is preliminary data.</text>
</comment>
<gene>
    <name evidence="1" type="ORF">S01H4_41471</name>
</gene>
<protein>
    <submittedName>
        <fullName evidence="1">Uncharacterized protein</fullName>
    </submittedName>
</protein>
<dbReference type="EMBL" id="BART01022684">
    <property type="protein sequence ID" value="GAG99450.1"/>
    <property type="molecule type" value="Genomic_DNA"/>
</dbReference>
<proteinExistence type="predicted"/>
<accession>X1BWS8</accession>
<reference evidence="1" key="1">
    <citation type="journal article" date="2014" name="Front. Microbiol.">
        <title>High frequency of phylogenetically diverse reductive dehalogenase-homologous genes in deep subseafloor sedimentary metagenomes.</title>
        <authorList>
            <person name="Kawai M."/>
            <person name="Futagami T."/>
            <person name="Toyoda A."/>
            <person name="Takaki Y."/>
            <person name="Nishi S."/>
            <person name="Hori S."/>
            <person name="Arai W."/>
            <person name="Tsubouchi T."/>
            <person name="Morono Y."/>
            <person name="Uchiyama I."/>
            <person name="Ito T."/>
            <person name="Fujiyama A."/>
            <person name="Inagaki F."/>
            <person name="Takami H."/>
        </authorList>
    </citation>
    <scope>NUCLEOTIDE SEQUENCE</scope>
    <source>
        <strain evidence="1">Expedition CK06-06</strain>
    </source>
</reference>
<dbReference type="AlphaFoldDB" id="X1BWS8"/>
<sequence>MNTTTSYNRVYLARTTTSPKLPSATSDILEALYEIVSKSIKTTIIDYGIEAQTHLKNNMSN</sequence>
<evidence type="ECO:0000313" key="1">
    <source>
        <dbReference type="EMBL" id="GAG99450.1"/>
    </source>
</evidence>
<organism evidence="1">
    <name type="scientific">marine sediment metagenome</name>
    <dbReference type="NCBI Taxonomy" id="412755"/>
    <lineage>
        <taxon>unclassified sequences</taxon>
        <taxon>metagenomes</taxon>
        <taxon>ecological metagenomes</taxon>
    </lineage>
</organism>